<evidence type="ECO:0000313" key="2">
    <source>
        <dbReference type="EMBL" id="RKQ86986.1"/>
    </source>
</evidence>
<accession>A0A660KZD2</accession>
<dbReference type="PANTHER" id="PTHR38030">
    <property type="entry name" value="PROTOPORPHYRINOGEN IX DEHYDROGENASE [MENAQUINONE]"/>
    <property type="match status" value="1"/>
</dbReference>
<name>A0A660KZD2_9ACTN</name>
<dbReference type="EMBL" id="RBIL01000002">
    <property type="protein sequence ID" value="RKQ86986.1"/>
    <property type="molecule type" value="Genomic_DNA"/>
</dbReference>
<dbReference type="InterPro" id="IPR026816">
    <property type="entry name" value="Flavodoxin_dom"/>
</dbReference>
<dbReference type="Gene3D" id="3.40.50.360">
    <property type="match status" value="1"/>
</dbReference>
<dbReference type="SUPFAM" id="SSF52218">
    <property type="entry name" value="Flavoproteins"/>
    <property type="match status" value="1"/>
</dbReference>
<reference evidence="2 3" key="1">
    <citation type="submission" date="2018-10" db="EMBL/GenBank/DDBJ databases">
        <title>Genomic Encyclopedia of Archaeal and Bacterial Type Strains, Phase II (KMG-II): from individual species to whole genera.</title>
        <authorList>
            <person name="Goeker M."/>
        </authorList>
    </citation>
    <scope>NUCLEOTIDE SEQUENCE [LARGE SCALE GENOMIC DNA]</scope>
    <source>
        <strain evidence="2 3">DSM 14954</strain>
    </source>
</reference>
<dbReference type="InterPro" id="IPR029039">
    <property type="entry name" value="Flavoprotein-like_sf"/>
</dbReference>
<dbReference type="InterPro" id="IPR052200">
    <property type="entry name" value="Protoporphyrinogen_IX_DH"/>
</dbReference>
<dbReference type="AlphaFoldDB" id="A0A660KZD2"/>
<evidence type="ECO:0000313" key="3">
    <source>
        <dbReference type="Proteomes" id="UP000278962"/>
    </source>
</evidence>
<dbReference type="CDD" id="cd01653">
    <property type="entry name" value="GATase1"/>
    <property type="match status" value="1"/>
</dbReference>
<proteinExistence type="predicted"/>
<dbReference type="OrthoDB" id="129384at2"/>
<evidence type="ECO:0000259" key="1">
    <source>
        <dbReference type="PROSITE" id="PS50902"/>
    </source>
</evidence>
<dbReference type="Proteomes" id="UP000278962">
    <property type="component" value="Unassembled WGS sequence"/>
</dbReference>
<dbReference type="PROSITE" id="PS50902">
    <property type="entry name" value="FLAVODOXIN_LIKE"/>
    <property type="match status" value="1"/>
</dbReference>
<dbReference type="GO" id="GO:0010181">
    <property type="term" value="F:FMN binding"/>
    <property type="evidence" value="ECO:0007669"/>
    <property type="project" value="InterPro"/>
</dbReference>
<dbReference type="InterPro" id="IPR008254">
    <property type="entry name" value="Flavodoxin/NO_synth"/>
</dbReference>
<protein>
    <submittedName>
        <fullName evidence="2">Menaquinone-dependent protoporphyrinogen oxidase</fullName>
    </submittedName>
</protein>
<keyword evidence="3" id="KW-1185">Reference proteome</keyword>
<feature type="domain" description="Flavodoxin-like" evidence="1">
    <location>
        <begin position="4"/>
        <end position="161"/>
    </location>
</feature>
<comment type="caution">
    <text evidence="2">The sequence shown here is derived from an EMBL/GenBank/DDBJ whole genome shotgun (WGS) entry which is preliminary data.</text>
</comment>
<gene>
    <name evidence="2" type="ORF">C8N24_5006</name>
</gene>
<sequence>MSSVLVAYASKHGSTGEIAAAIAERLNARGLQASCVPADQVDDLTPYDAVIVGSAVYAGRWRADARRFLRHFRHELAHRPFWMFSSGPVGDPADDNPKWLEPSGIVKQAEALGVRGHTVFGGSVPDEPHGMMLRSMARSTPPEFRDRRDWDAIGDWAESVAAALQP</sequence>
<dbReference type="GO" id="GO:0070819">
    <property type="term" value="F:menaquinone-dependent protoporphyrinogen oxidase activity"/>
    <property type="evidence" value="ECO:0007669"/>
    <property type="project" value="TreeGrafter"/>
</dbReference>
<organism evidence="2 3">
    <name type="scientific">Solirubrobacter pauli</name>
    <dbReference type="NCBI Taxonomy" id="166793"/>
    <lineage>
        <taxon>Bacteria</taxon>
        <taxon>Bacillati</taxon>
        <taxon>Actinomycetota</taxon>
        <taxon>Thermoleophilia</taxon>
        <taxon>Solirubrobacterales</taxon>
        <taxon>Solirubrobacteraceae</taxon>
        <taxon>Solirubrobacter</taxon>
    </lineage>
</organism>
<dbReference type="Pfam" id="PF12724">
    <property type="entry name" value="Flavodoxin_5"/>
    <property type="match status" value="1"/>
</dbReference>
<dbReference type="GO" id="GO:0006783">
    <property type="term" value="P:heme biosynthetic process"/>
    <property type="evidence" value="ECO:0007669"/>
    <property type="project" value="TreeGrafter"/>
</dbReference>
<dbReference type="RefSeq" id="WP_121255182.1">
    <property type="nucleotide sequence ID" value="NZ_RBIL01000002.1"/>
</dbReference>
<dbReference type="PANTHER" id="PTHR38030:SF2">
    <property type="entry name" value="PROTOPORPHYRINOGEN IX DEHYDROGENASE [QUINONE]"/>
    <property type="match status" value="1"/>
</dbReference>